<evidence type="ECO:0000256" key="2">
    <source>
        <dbReference type="SAM" id="Phobius"/>
    </source>
</evidence>
<proteinExistence type="predicted"/>
<keyword evidence="4" id="KW-1185">Reference proteome</keyword>
<evidence type="ECO:0000256" key="1">
    <source>
        <dbReference type="SAM" id="MobiDB-lite"/>
    </source>
</evidence>
<sequence length="240" mass="25758">MVIPIGGIGTPLAGPPPPEVWPRFQVIKKCVFVMMACVCFQIIASIMLNMSASEVIFAPLNLVLNTVIGIFLLRDDPQVVQIYQFLATTCCSWCSEQCGGGMSCLVTFIACNLIMVVFDVLFNHIISFFIDGFKTLTDGAQQWPNQYFGFAFALYMVAKLGAFLAEIVGSWHGYKAYREAQNSGVTSSGGDWGRSSGGSALSGGTMPLARDQPDAPARESRPAPGFQPFSGGGNRLDSGA</sequence>
<keyword evidence="2" id="KW-0812">Transmembrane</keyword>
<feature type="compositionally biased region" description="Basic and acidic residues" evidence="1">
    <location>
        <begin position="211"/>
        <end position="221"/>
    </location>
</feature>
<gene>
    <name evidence="3" type="ORF">PCOR1329_LOCUS39175</name>
</gene>
<accession>A0ABN9THH5</accession>
<feature type="transmembrane region" description="Helical" evidence="2">
    <location>
        <begin position="56"/>
        <end position="73"/>
    </location>
</feature>
<dbReference type="EMBL" id="CAUYUJ010014731">
    <property type="protein sequence ID" value="CAK0845362.1"/>
    <property type="molecule type" value="Genomic_DNA"/>
</dbReference>
<dbReference type="Proteomes" id="UP001189429">
    <property type="component" value="Unassembled WGS sequence"/>
</dbReference>
<protein>
    <recommendedName>
        <fullName evidence="5">Transmembrane protein</fullName>
    </recommendedName>
</protein>
<reference evidence="3" key="1">
    <citation type="submission" date="2023-10" db="EMBL/GenBank/DDBJ databases">
        <authorList>
            <person name="Chen Y."/>
            <person name="Shah S."/>
            <person name="Dougan E. K."/>
            <person name="Thang M."/>
            <person name="Chan C."/>
        </authorList>
    </citation>
    <scope>NUCLEOTIDE SEQUENCE [LARGE SCALE GENOMIC DNA]</scope>
</reference>
<evidence type="ECO:0000313" key="3">
    <source>
        <dbReference type="EMBL" id="CAK0845362.1"/>
    </source>
</evidence>
<comment type="caution">
    <text evidence="3">The sequence shown here is derived from an EMBL/GenBank/DDBJ whole genome shotgun (WGS) entry which is preliminary data.</text>
</comment>
<feature type="transmembrane region" description="Helical" evidence="2">
    <location>
        <begin position="105"/>
        <end position="126"/>
    </location>
</feature>
<feature type="transmembrane region" description="Helical" evidence="2">
    <location>
        <begin position="30"/>
        <end position="50"/>
    </location>
</feature>
<name>A0ABN9THH5_9DINO</name>
<feature type="region of interest" description="Disordered" evidence="1">
    <location>
        <begin position="186"/>
        <end position="240"/>
    </location>
</feature>
<keyword evidence="2" id="KW-1133">Transmembrane helix</keyword>
<evidence type="ECO:0000313" key="4">
    <source>
        <dbReference type="Proteomes" id="UP001189429"/>
    </source>
</evidence>
<evidence type="ECO:0008006" key="5">
    <source>
        <dbReference type="Google" id="ProtNLM"/>
    </source>
</evidence>
<organism evidence="3 4">
    <name type="scientific">Prorocentrum cordatum</name>
    <dbReference type="NCBI Taxonomy" id="2364126"/>
    <lineage>
        <taxon>Eukaryota</taxon>
        <taxon>Sar</taxon>
        <taxon>Alveolata</taxon>
        <taxon>Dinophyceae</taxon>
        <taxon>Prorocentrales</taxon>
        <taxon>Prorocentraceae</taxon>
        <taxon>Prorocentrum</taxon>
    </lineage>
</organism>
<keyword evidence="2" id="KW-0472">Membrane</keyword>
<feature type="transmembrane region" description="Helical" evidence="2">
    <location>
        <begin position="146"/>
        <end position="168"/>
    </location>
</feature>